<dbReference type="GO" id="GO:0033290">
    <property type="term" value="C:eukaryotic 48S preinitiation complex"/>
    <property type="evidence" value="ECO:0007669"/>
    <property type="project" value="UniProtKB-UniRule"/>
</dbReference>
<dbReference type="PANTHER" id="PTHR13937">
    <property type="entry name" value="EUKARYOTIC TRANSLATION INITATION FACTOR 3, SUBUNIT 8 EIF3S8 -RELATED"/>
    <property type="match status" value="1"/>
</dbReference>
<keyword evidence="3 4" id="KW-0648">Protein biosynthesis</keyword>
<sequence length="925" mass="104945">MSKFFRSAVSSSSGSESGESDVEAPVAQARPLGRQDFAYPSDSEDEGPKRVVRSQKDKTFGELKELIRNSRNARNIKDVSKLLGIFEEHIKSWEKAKLILARENGGIPRFYIRYLVEVDDFVNEQWEDKEGRKTMSKQNAKALATFRQKIKKYNKEFEEQVNSYREEPDPLGYSSGALESNEEDEIDGDEIPNNIPAAVPAKKPKAVPVKKKVVRDASGSESEEDESDWGTESDESSASDLEPLEGKEMEELRRYFLKKDKTVTKAKDKEEKKAALRLKEEKRRAIIDEEDAEKENQVSWEKVTYNKDAVKPLFDSKEEITGELVIKKLQELNTNRGRKSTNKKVYGRYLKELYKVTEENGLGIGLSAKILTVVISSLFELNTRISDAMEFNSWTKSVETVNRLLNLLNENPNVIISISTGEDEENILDKTKSFHIHGSVILMVKRLDDELTKIFQSTDCHSTDYIEKLKGESSFCSLIEKAQLYADSQQKSGVFDQNEILLIYGLRIEHLYYKYSINEEESEKLMESLCKVIYSFKNAPLARQRAMLSQIYHHALHDRWHKARNLMLMSHLQAIVDHSDANTQVLYNRTICQLGLCAFRHGLIREAHQNLSEIQNTQRSKELLAQGIPPRQSEKTAEQELKERSLQVPYHMHINLELMECVYLICSMLLEIPNIACYEYDVRRRLLSRSFHYQLKFSEKSALIGPPENTREHVVAASRAMLRGDWIKCRDYIINDKMNAKVWNLFRNSDNVKKVLISRIQEETLRTYLLMYSTIYSTVLLTTLCDQFQLSRQRIYAIISKMILQEELSAKFDESTDCLIMHKVEPSKLQLLSLQAAEKFSQVSSIEQTGGSGGGGGPTSLAGIMPADNRRMYGGADKRGGGGVGGGNERIGGGAFHRPQRGGGGGPGGLGGGGEQVTKTRGRWA</sequence>
<comment type="subcellular location">
    <subcellularLocation>
        <location evidence="4">Cytoplasm</location>
    </subcellularLocation>
</comment>
<evidence type="ECO:0000313" key="7">
    <source>
        <dbReference type="Proteomes" id="UP000887563"/>
    </source>
</evidence>
<dbReference type="GO" id="GO:0005852">
    <property type="term" value="C:eukaryotic translation initiation factor 3 complex"/>
    <property type="evidence" value="ECO:0007669"/>
    <property type="project" value="UniProtKB-UniRule"/>
</dbReference>
<dbReference type="GO" id="GO:0031369">
    <property type="term" value="F:translation initiation factor binding"/>
    <property type="evidence" value="ECO:0007669"/>
    <property type="project" value="InterPro"/>
</dbReference>
<feature type="domain" description="PCI" evidence="6">
    <location>
        <begin position="650"/>
        <end position="826"/>
    </location>
</feature>
<evidence type="ECO:0000256" key="4">
    <source>
        <dbReference type="HAMAP-Rule" id="MF_03002"/>
    </source>
</evidence>
<evidence type="ECO:0000313" key="8">
    <source>
        <dbReference type="WBParaSite" id="Minc3s00005g00320"/>
    </source>
</evidence>
<dbReference type="PANTHER" id="PTHR13937:SF0">
    <property type="entry name" value="EUKARYOTIC TRANSLATION INITIATION FACTOR 3 SUBUNIT C-RELATED"/>
    <property type="match status" value="1"/>
</dbReference>
<feature type="region of interest" description="Disordered" evidence="5">
    <location>
        <begin position="846"/>
        <end position="925"/>
    </location>
</feature>
<evidence type="ECO:0000256" key="3">
    <source>
        <dbReference type="ARBA" id="ARBA00022917"/>
    </source>
</evidence>
<feature type="region of interest" description="Disordered" evidence="5">
    <location>
        <begin position="1"/>
        <end position="56"/>
    </location>
</feature>
<organism evidence="7 8">
    <name type="scientific">Meloidogyne incognita</name>
    <name type="common">Southern root-knot nematode worm</name>
    <name type="synonym">Oxyuris incognita</name>
    <dbReference type="NCBI Taxonomy" id="6306"/>
    <lineage>
        <taxon>Eukaryota</taxon>
        <taxon>Metazoa</taxon>
        <taxon>Ecdysozoa</taxon>
        <taxon>Nematoda</taxon>
        <taxon>Chromadorea</taxon>
        <taxon>Rhabditida</taxon>
        <taxon>Tylenchina</taxon>
        <taxon>Tylenchomorpha</taxon>
        <taxon>Tylenchoidea</taxon>
        <taxon>Meloidogynidae</taxon>
        <taxon>Meloidogyninae</taxon>
        <taxon>Meloidogyne</taxon>
        <taxon>Meloidogyne incognita group</taxon>
    </lineage>
</organism>
<feature type="compositionally biased region" description="Acidic residues" evidence="5">
    <location>
        <begin position="180"/>
        <end position="190"/>
    </location>
</feature>
<proteinExistence type="inferred from homology"/>
<comment type="function">
    <text evidence="4">Component of the eukaryotic translation initiation factor 3 (eIF-3) complex, which is involved in protein synthesis of a specialized repertoire of mRNAs and, together with other initiation factors, stimulates binding of mRNA and methionyl-tRNAi to the 40S ribosome. The eIF-3 complex specifically targets and initiates translation of a subset of mRNAs involved in cell proliferation.</text>
</comment>
<feature type="compositionally biased region" description="Basic and acidic residues" evidence="5">
    <location>
        <begin position="868"/>
        <end position="880"/>
    </location>
</feature>
<evidence type="ECO:0000256" key="2">
    <source>
        <dbReference type="ARBA" id="ARBA00022540"/>
    </source>
</evidence>
<dbReference type="Pfam" id="PF01399">
    <property type="entry name" value="PCI"/>
    <property type="match status" value="1"/>
</dbReference>
<accession>A0A914KHW3</accession>
<dbReference type="GO" id="GO:0003723">
    <property type="term" value="F:RNA binding"/>
    <property type="evidence" value="ECO:0007669"/>
    <property type="project" value="InterPro"/>
</dbReference>
<dbReference type="InterPro" id="IPR000717">
    <property type="entry name" value="PCI_dom"/>
</dbReference>
<dbReference type="Gene3D" id="1.25.40.570">
    <property type="match status" value="1"/>
</dbReference>
<dbReference type="InterPro" id="IPR008905">
    <property type="entry name" value="EIF3C_N_dom"/>
</dbReference>
<dbReference type="GO" id="GO:0003743">
    <property type="term" value="F:translation initiation factor activity"/>
    <property type="evidence" value="ECO:0007669"/>
    <property type="project" value="UniProtKB-UniRule"/>
</dbReference>
<dbReference type="SUPFAM" id="SSF46785">
    <property type="entry name" value="Winged helix' DNA-binding domain"/>
    <property type="match status" value="1"/>
</dbReference>
<feature type="compositionally biased region" description="Basic residues" evidence="5">
    <location>
        <begin position="202"/>
        <end position="213"/>
    </location>
</feature>
<evidence type="ECO:0000256" key="5">
    <source>
        <dbReference type="SAM" id="MobiDB-lite"/>
    </source>
</evidence>
<feature type="compositionally biased region" description="Basic and acidic residues" evidence="5">
    <location>
        <begin position="46"/>
        <end position="56"/>
    </location>
</feature>
<keyword evidence="7" id="KW-1185">Reference proteome</keyword>
<evidence type="ECO:0000256" key="1">
    <source>
        <dbReference type="ARBA" id="ARBA00022490"/>
    </source>
</evidence>
<reference evidence="8" key="1">
    <citation type="submission" date="2022-11" db="UniProtKB">
        <authorList>
            <consortium name="WormBaseParasite"/>
        </authorList>
    </citation>
    <scope>IDENTIFICATION</scope>
</reference>
<dbReference type="SMART" id="SM00088">
    <property type="entry name" value="PINT"/>
    <property type="match status" value="1"/>
</dbReference>
<dbReference type="Proteomes" id="UP000887563">
    <property type="component" value="Unplaced"/>
</dbReference>
<dbReference type="GO" id="GO:0001732">
    <property type="term" value="P:formation of cytoplasmic translation initiation complex"/>
    <property type="evidence" value="ECO:0007669"/>
    <property type="project" value="UniProtKB-UniRule"/>
</dbReference>
<dbReference type="PROSITE" id="PS50250">
    <property type="entry name" value="PCI"/>
    <property type="match status" value="1"/>
</dbReference>
<feature type="region of interest" description="Disordered" evidence="5">
    <location>
        <begin position="160"/>
        <end position="245"/>
    </location>
</feature>
<evidence type="ECO:0000259" key="6">
    <source>
        <dbReference type="PROSITE" id="PS50250"/>
    </source>
</evidence>
<dbReference type="WBParaSite" id="Minc3s00005g00320">
    <property type="protein sequence ID" value="Minc3s00005g00320"/>
    <property type="gene ID" value="Minc3s00005g00320"/>
</dbReference>
<protein>
    <recommendedName>
        <fullName evidence="4">Eukaryotic translation initiation factor 3 subunit C</fullName>
        <shortName evidence="4">eIF3c</shortName>
    </recommendedName>
    <alternativeName>
        <fullName evidence="4">Eukaryotic translation initiation factor 3 subunit 8</fullName>
    </alternativeName>
</protein>
<feature type="compositionally biased region" description="Acidic residues" evidence="5">
    <location>
        <begin position="221"/>
        <end position="237"/>
    </location>
</feature>
<comment type="subunit">
    <text evidence="4">Component of the eukaryotic translation initiation factor 3 (eIF-3) complex.</text>
</comment>
<feature type="compositionally biased region" description="Gly residues" evidence="5">
    <location>
        <begin position="881"/>
        <end position="915"/>
    </location>
</feature>
<dbReference type="InterPro" id="IPR036390">
    <property type="entry name" value="WH_DNA-bd_sf"/>
</dbReference>
<name>A0A914KHW3_MELIC</name>
<dbReference type="AlphaFoldDB" id="A0A914KHW3"/>
<dbReference type="InterPro" id="IPR027516">
    <property type="entry name" value="EIF3C"/>
</dbReference>
<keyword evidence="2 4" id="KW-0396">Initiation factor</keyword>
<dbReference type="GO" id="GO:0016282">
    <property type="term" value="C:eukaryotic 43S preinitiation complex"/>
    <property type="evidence" value="ECO:0007669"/>
    <property type="project" value="UniProtKB-UniRule"/>
</dbReference>
<dbReference type="Pfam" id="PF05470">
    <property type="entry name" value="eIF-3c_N"/>
    <property type="match status" value="1"/>
</dbReference>
<comment type="similarity">
    <text evidence="4">Belongs to the eIF-3 subunit C family.</text>
</comment>
<dbReference type="HAMAP" id="MF_03002">
    <property type="entry name" value="eIF3c"/>
    <property type="match status" value="1"/>
</dbReference>
<keyword evidence="1 4" id="KW-0963">Cytoplasm</keyword>